<keyword evidence="3" id="KW-1185">Reference proteome</keyword>
<feature type="region of interest" description="Disordered" evidence="1">
    <location>
        <begin position="26"/>
        <end position="59"/>
    </location>
</feature>
<evidence type="ECO:0000256" key="1">
    <source>
        <dbReference type="SAM" id="MobiDB-lite"/>
    </source>
</evidence>
<evidence type="ECO:0000313" key="2">
    <source>
        <dbReference type="EMBL" id="RDH33391.1"/>
    </source>
</evidence>
<gene>
    <name evidence="2" type="ORF">BDQ94DRAFT_144060</name>
</gene>
<dbReference type="EMBL" id="KZ852047">
    <property type="protein sequence ID" value="RDH33391.1"/>
    <property type="molecule type" value="Genomic_DNA"/>
</dbReference>
<proteinExistence type="predicted"/>
<evidence type="ECO:0000313" key="3">
    <source>
        <dbReference type="Proteomes" id="UP000253729"/>
    </source>
</evidence>
<dbReference type="AlphaFoldDB" id="A0A3F3Q2P6"/>
<dbReference type="Proteomes" id="UP000253729">
    <property type="component" value="Unassembled WGS sequence"/>
</dbReference>
<dbReference type="RefSeq" id="XP_026626413.1">
    <property type="nucleotide sequence ID" value="XM_026766379.1"/>
</dbReference>
<reference evidence="2 3" key="1">
    <citation type="submission" date="2018-07" db="EMBL/GenBank/DDBJ databases">
        <title>The genomes of Aspergillus section Nigri reveals drivers in fungal speciation.</title>
        <authorList>
            <consortium name="DOE Joint Genome Institute"/>
            <person name="Vesth T.C."/>
            <person name="Nybo J."/>
            <person name="Theobald S."/>
            <person name="Brandl J."/>
            <person name="Frisvad J.C."/>
            <person name="Nielsen K.F."/>
            <person name="Lyhne E.K."/>
            <person name="Kogle M.E."/>
            <person name="Kuo A."/>
            <person name="Riley R."/>
            <person name="Clum A."/>
            <person name="Nolan M."/>
            <person name="Lipzen A."/>
            <person name="Salamov A."/>
            <person name="Henrissat B."/>
            <person name="Wiebenga A."/>
            <person name="De vries R.P."/>
            <person name="Grigoriev I.V."/>
            <person name="Mortensen U.H."/>
            <person name="Andersen M.R."/>
            <person name="Baker S.E."/>
        </authorList>
    </citation>
    <scope>NUCLEOTIDE SEQUENCE [LARGE SCALE GENOMIC DNA]</scope>
    <source>
        <strain evidence="2 3">CBS 139.54b</strain>
    </source>
</reference>
<protein>
    <submittedName>
        <fullName evidence="2">Uncharacterized protein</fullName>
    </submittedName>
</protein>
<feature type="compositionally biased region" description="Basic and acidic residues" evidence="1">
    <location>
        <begin position="32"/>
        <end position="58"/>
    </location>
</feature>
<dbReference type="GeneID" id="38134735"/>
<name>A0A3F3Q2P6_9EURO</name>
<accession>A0A3F3Q2P6</accession>
<organism evidence="2 3">
    <name type="scientific">Aspergillus welwitschiae</name>
    <dbReference type="NCBI Taxonomy" id="1341132"/>
    <lineage>
        <taxon>Eukaryota</taxon>
        <taxon>Fungi</taxon>
        <taxon>Dikarya</taxon>
        <taxon>Ascomycota</taxon>
        <taxon>Pezizomycotina</taxon>
        <taxon>Eurotiomycetes</taxon>
        <taxon>Eurotiomycetidae</taxon>
        <taxon>Eurotiales</taxon>
        <taxon>Aspergillaceae</taxon>
        <taxon>Aspergillus</taxon>
        <taxon>Aspergillus subgen. Circumdati</taxon>
    </lineage>
</organism>
<sequence>MAPPQPRSGELCPKRATRMTIVPINLRAFQGTERKVNRRRDQSGKEERQSQPQYREKPTPLLFLRLSYANPYAEAT</sequence>